<comment type="caution">
    <text evidence="2">The sequence shown here is derived from an EMBL/GenBank/DDBJ whole genome shotgun (WGS) entry which is preliminary data.</text>
</comment>
<accession>A0AAV5NMW4</accession>
<dbReference type="PIRSF" id="PIRSF004649">
    <property type="entry name" value="MlaC"/>
    <property type="match status" value="1"/>
</dbReference>
<sequence length="219" mass="24928">MKWFKKWTLAATLGALSLVSIVQTSAAQTIDATKPYDMMRQVADKTFSRLKNEQSQIKSNPDTLKVVVEEELMPFVNNRYAALKLLGPNLKKSKKEDVKVFVEAFRAYLVTSYAQVLTQYTDQSIEFAPARPLDPKSRIISIRVEIIDNPNPNIKLDFKLRKDKKSGEWAAFDMVAEGVSLLSSKQSEWNSKIRRDGLLEVSKDLQELAARPIQFKDTK</sequence>
<keyword evidence="3" id="KW-1185">Reference proteome</keyword>
<dbReference type="Gene3D" id="3.10.450.710">
    <property type="entry name" value="Tgt2/MlaC"/>
    <property type="match status" value="1"/>
</dbReference>
<proteinExistence type="predicted"/>
<dbReference type="AlphaFoldDB" id="A0AAV5NMW4"/>
<dbReference type="NCBIfam" id="NF011697">
    <property type="entry name" value="PRK15117.1"/>
    <property type="match status" value="1"/>
</dbReference>
<dbReference type="RefSeq" id="WP_126607834.1">
    <property type="nucleotide sequence ID" value="NZ_AP025144.1"/>
</dbReference>
<dbReference type="Pfam" id="PF05494">
    <property type="entry name" value="MlaC"/>
    <property type="match status" value="1"/>
</dbReference>
<evidence type="ECO:0000256" key="1">
    <source>
        <dbReference type="SAM" id="SignalP"/>
    </source>
</evidence>
<keyword evidence="1" id="KW-0732">Signal</keyword>
<evidence type="ECO:0000313" key="3">
    <source>
        <dbReference type="Proteomes" id="UP001156690"/>
    </source>
</evidence>
<name>A0AAV5NMW4_9VIBR</name>
<dbReference type="InterPro" id="IPR042245">
    <property type="entry name" value="Tgt2/MlaC_sf"/>
</dbReference>
<gene>
    <name evidence="2" type="ORF">GCM10007932_07020</name>
</gene>
<dbReference type="InterPro" id="IPR008869">
    <property type="entry name" value="MlaC/ttg2D"/>
</dbReference>
<dbReference type="PANTHER" id="PTHR36573">
    <property type="entry name" value="INTERMEMBRANE PHOSPHOLIPID TRANSPORT SYSTEM BINDING PROTEIN MLAC"/>
    <property type="match status" value="1"/>
</dbReference>
<feature type="chain" id="PRO_5043764284" evidence="1">
    <location>
        <begin position="27"/>
        <end position="219"/>
    </location>
</feature>
<dbReference type="PANTHER" id="PTHR36573:SF1">
    <property type="entry name" value="INTERMEMBRANE PHOSPHOLIPID TRANSPORT SYSTEM BINDING PROTEIN MLAC"/>
    <property type="match status" value="1"/>
</dbReference>
<organism evidence="2 3">
    <name type="scientific">Vibrio penaeicida</name>
    <dbReference type="NCBI Taxonomy" id="104609"/>
    <lineage>
        <taxon>Bacteria</taxon>
        <taxon>Pseudomonadati</taxon>
        <taxon>Pseudomonadota</taxon>
        <taxon>Gammaproteobacteria</taxon>
        <taxon>Vibrionales</taxon>
        <taxon>Vibrionaceae</taxon>
        <taxon>Vibrio</taxon>
    </lineage>
</organism>
<reference evidence="3" key="1">
    <citation type="journal article" date="2019" name="Int. J. Syst. Evol. Microbiol.">
        <title>The Global Catalogue of Microorganisms (GCM) 10K type strain sequencing project: providing services to taxonomists for standard genome sequencing and annotation.</title>
        <authorList>
            <consortium name="The Broad Institute Genomics Platform"/>
            <consortium name="The Broad Institute Genome Sequencing Center for Infectious Disease"/>
            <person name="Wu L."/>
            <person name="Ma J."/>
        </authorList>
    </citation>
    <scope>NUCLEOTIDE SEQUENCE [LARGE SCALE GENOMIC DNA]</scope>
    <source>
        <strain evidence="3">NBRC 15640</strain>
    </source>
</reference>
<evidence type="ECO:0000313" key="2">
    <source>
        <dbReference type="EMBL" id="GLQ71342.1"/>
    </source>
</evidence>
<protein>
    <submittedName>
        <fullName evidence="2">Organic solvent ABC transporter substrate-binding protein</fullName>
    </submittedName>
</protein>
<feature type="signal peptide" evidence="1">
    <location>
        <begin position="1"/>
        <end position="26"/>
    </location>
</feature>
<dbReference type="Proteomes" id="UP001156690">
    <property type="component" value="Unassembled WGS sequence"/>
</dbReference>
<dbReference type="EMBL" id="BSNX01000005">
    <property type="protein sequence ID" value="GLQ71342.1"/>
    <property type="molecule type" value="Genomic_DNA"/>
</dbReference>